<name>A0A418WMC0_9SPHN</name>
<dbReference type="AlphaFoldDB" id="A0A418WMC0"/>
<evidence type="ECO:0000313" key="2">
    <source>
        <dbReference type="Proteomes" id="UP000286100"/>
    </source>
</evidence>
<proteinExistence type="predicted"/>
<sequence length="70" mass="7796">MHPADHSPNAQHQVYAVDQSGQIGRAPTLGVLEFFPELIEATAISAVIGEPCKRECYTSIFFPRAHWSRD</sequence>
<dbReference type="EMBL" id="QYUM01000003">
    <property type="protein sequence ID" value="RJF91152.1"/>
    <property type="molecule type" value="Genomic_DNA"/>
</dbReference>
<organism evidence="1 2">
    <name type="scientific">Sphingomonas cavernae</name>
    <dbReference type="NCBI Taxonomy" id="2320861"/>
    <lineage>
        <taxon>Bacteria</taxon>
        <taxon>Pseudomonadati</taxon>
        <taxon>Pseudomonadota</taxon>
        <taxon>Alphaproteobacteria</taxon>
        <taxon>Sphingomonadales</taxon>
        <taxon>Sphingomonadaceae</taxon>
        <taxon>Sphingomonas</taxon>
    </lineage>
</organism>
<evidence type="ECO:0000313" key="1">
    <source>
        <dbReference type="EMBL" id="RJF91152.1"/>
    </source>
</evidence>
<dbReference type="Proteomes" id="UP000286100">
    <property type="component" value="Unassembled WGS sequence"/>
</dbReference>
<accession>A0A418WMC0</accession>
<keyword evidence="2" id="KW-1185">Reference proteome</keyword>
<gene>
    <name evidence="1" type="ORF">D3876_13555</name>
</gene>
<protein>
    <submittedName>
        <fullName evidence="1">Uncharacterized protein</fullName>
    </submittedName>
</protein>
<comment type="caution">
    <text evidence="1">The sequence shown here is derived from an EMBL/GenBank/DDBJ whole genome shotgun (WGS) entry which is preliminary data.</text>
</comment>
<reference evidence="1 2" key="1">
    <citation type="submission" date="2018-09" db="EMBL/GenBank/DDBJ databases">
        <authorList>
            <person name="Zhu H."/>
        </authorList>
    </citation>
    <scope>NUCLEOTIDE SEQUENCE [LARGE SCALE GENOMIC DNA]</scope>
    <source>
        <strain evidence="1 2">K2R01-6</strain>
    </source>
</reference>